<dbReference type="Proteomes" id="UP001319846">
    <property type="component" value="Unassembled WGS sequence"/>
</dbReference>
<dbReference type="EMBL" id="JABYQT010000002">
    <property type="protein sequence ID" value="MBZ5486893.1"/>
    <property type="molecule type" value="Genomic_DNA"/>
</dbReference>
<evidence type="ECO:0000313" key="1">
    <source>
        <dbReference type="EMBL" id="MBZ5486893.1"/>
    </source>
</evidence>
<reference evidence="1" key="1">
    <citation type="submission" date="2020-06" db="EMBL/GenBank/DDBJ databases">
        <title>Whole Genome Sequence of Halomonas aquamarina MB598.</title>
        <authorList>
            <person name="Pervaiz M."/>
            <person name="Fariq A."/>
            <person name="Yasmin A."/>
            <person name="Welch M."/>
        </authorList>
    </citation>
    <scope>NUCLEOTIDE SEQUENCE</scope>
    <source>
        <strain evidence="1">MB598</strain>
    </source>
</reference>
<evidence type="ECO:0000313" key="2">
    <source>
        <dbReference type="Proteomes" id="UP001319846"/>
    </source>
</evidence>
<proteinExistence type="predicted"/>
<name>A0ACC5VRY0_9GAMM</name>
<accession>A0ACC5VRY0</accession>
<gene>
    <name evidence="1" type="ORF">HW452_05075</name>
</gene>
<sequence length="1066" mass="114142">MSTEVGAIYYTVDARTQALLKAEKNVDVTSRRMEKRFDLTDRASRRMSSGFDHAGGAALRLRNIVTAVSSAMATRQIIAYSDAWGRAQNQLRQVTSSAADLRDINQKLMDVSNRSAMAFENTAGFYARVAQATRNLNIEQSELLEFVDLTSQSMRAYGTSAAGASALILQLSQAFNAGIIQGEEFNTIIDQAPLLLEALQRETGKGVRELKKMGSEGTLGIDMLIKSVRNYSDEINRRAAASTKTFADNLTVARNNMIEFVGSSDSAQGVVGKLGESVIYLSNNLETVTQGAVALSAVIAGRYATSLGAAAIANISLAGASIQRMQALRAEAQASNKAAAAKLQEVQASIAVTKSIMTEVEADRASLAAKLATTRAIGTQIAMKRELAAMDATLAQYKARYTALTQAETAATIQATVAHKANAGVLNATTRSAQLATGAMGGLRTAMAFLGGPVGVIALAAWALYSFREELGFVDPVADEADKALKELNETIKSGSDAALDSSYEALTLELQSIQLEAQAAMETLIMLERQERMQSGAHEGIASETRGRIATMNQEMADMWARMAEIEAARQKIDARRKEVASGGSSGSGEFTLPTQKSSDSEAKRLAREFDGVKRELSTQREQIEREYLRRNEVIRKATADGSDEQADLLRRSDRQRTRELQELTDQLASINAEGIDRINQQYDAQRRDILDISEAGSAEQLEALERNNQARQRALAEARRNELQGLISQTEAVDAEYEKQRRSILDHTRAGSAERQALMEQAERSFLEAKMQAQNDDLANIAQHNQRVRDLEAEHYSLMLQQIGGFSEAAANKLAEIRQATSRPMKTLTDNLQTAFVSLDDTISSAFVRGMSNGDSFNNILKGIGQTVLGSLLQSFIKLGVQMAINAVTQQAAGSAMTAAAIGQAAAVQAAWAPAALSASIATMGGATVTGAAAYSGALAANAAVGQVAQGGFMSQIGPGRLSGGPVSPGTIYPVTENGKPEVLTEGSRQYLLPGRGGNVTSNRDMQAMGGGGGNVTVNLIGQGADQAQVEQYQGVDGQQVIDILLADAYNNGPYRQALRNTRY</sequence>
<organism evidence="1 2">
    <name type="scientific">Vreelandella aquamarina</name>
    <dbReference type="NCBI Taxonomy" id="77097"/>
    <lineage>
        <taxon>Bacteria</taxon>
        <taxon>Pseudomonadati</taxon>
        <taxon>Pseudomonadota</taxon>
        <taxon>Gammaproteobacteria</taxon>
        <taxon>Oceanospirillales</taxon>
        <taxon>Halomonadaceae</taxon>
        <taxon>Vreelandella</taxon>
    </lineage>
</organism>
<comment type="caution">
    <text evidence="1">The sequence shown here is derived from an EMBL/GenBank/DDBJ whole genome shotgun (WGS) entry which is preliminary data.</text>
</comment>
<protein>
    <submittedName>
        <fullName evidence="1">Tape measure protein</fullName>
    </submittedName>
</protein>
<keyword evidence="2" id="KW-1185">Reference proteome</keyword>